<feature type="region of interest" description="Disordered" evidence="1">
    <location>
        <begin position="86"/>
        <end position="140"/>
    </location>
</feature>
<evidence type="ECO:0000313" key="3">
    <source>
        <dbReference type="Proteomes" id="UP000256964"/>
    </source>
</evidence>
<proteinExistence type="predicted"/>
<sequence>MPASVQHGPAGWKVAGKKPSGDDGCLVPQVFCPLTIRLPSPGVSAARRSSPDVCQPRPSVPVAYKAAPSLNEDLGSHDGLRGVVHQGPAAAREPRRRSHHGVGPDVSTPNHGVCNPPGGSTGHATSRKLPWKGHRRTPKQRRWTAPIDMPAHVMSVTLYWSVCTYHCATPHHRHLLRAAC</sequence>
<name>A0A371CWT3_9APHY</name>
<dbReference type="AlphaFoldDB" id="A0A371CWT3"/>
<evidence type="ECO:0000313" key="2">
    <source>
        <dbReference type="EMBL" id="RDX44736.1"/>
    </source>
</evidence>
<protein>
    <submittedName>
        <fullName evidence="2">Uncharacterized protein</fullName>
    </submittedName>
</protein>
<dbReference type="EMBL" id="KZ857446">
    <property type="protein sequence ID" value="RDX44736.1"/>
    <property type="molecule type" value="Genomic_DNA"/>
</dbReference>
<dbReference type="Proteomes" id="UP000256964">
    <property type="component" value="Unassembled WGS sequence"/>
</dbReference>
<evidence type="ECO:0000256" key="1">
    <source>
        <dbReference type="SAM" id="MobiDB-lite"/>
    </source>
</evidence>
<gene>
    <name evidence="2" type="ORF">OH76DRAFT_1047535</name>
</gene>
<feature type="region of interest" description="Disordered" evidence="1">
    <location>
        <begin position="1"/>
        <end position="20"/>
    </location>
</feature>
<accession>A0A371CWT3</accession>
<keyword evidence="3" id="KW-1185">Reference proteome</keyword>
<organism evidence="2 3">
    <name type="scientific">Lentinus brumalis</name>
    <dbReference type="NCBI Taxonomy" id="2498619"/>
    <lineage>
        <taxon>Eukaryota</taxon>
        <taxon>Fungi</taxon>
        <taxon>Dikarya</taxon>
        <taxon>Basidiomycota</taxon>
        <taxon>Agaricomycotina</taxon>
        <taxon>Agaricomycetes</taxon>
        <taxon>Polyporales</taxon>
        <taxon>Polyporaceae</taxon>
        <taxon>Lentinus</taxon>
    </lineage>
</organism>
<reference evidence="2 3" key="1">
    <citation type="journal article" date="2018" name="Biotechnol. Biofuels">
        <title>Integrative visual omics of the white-rot fungus Polyporus brumalis exposes the biotechnological potential of its oxidative enzymes for delignifying raw plant biomass.</title>
        <authorList>
            <person name="Miyauchi S."/>
            <person name="Rancon A."/>
            <person name="Drula E."/>
            <person name="Hage H."/>
            <person name="Chaduli D."/>
            <person name="Favel A."/>
            <person name="Grisel S."/>
            <person name="Henrissat B."/>
            <person name="Herpoel-Gimbert I."/>
            <person name="Ruiz-Duenas F.J."/>
            <person name="Chevret D."/>
            <person name="Hainaut M."/>
            <person name="Lin J."/>
            <person name="Wang M."/>
            <person name="Pangilinan J."/>
            <person name="Lipzen A."/>
            <person name="Lesage-Meessen L."/>
            <person name="Navarro D."/>
            <person name="Riley R."/>
            <person name="Grigoriev I.V."/>
            <person name="Zhou S."/>
            <person name="Raouche S."/>
            <person name="Rosso M.N."/>
        </authorList>
    </citation>
    <scope>NUCLEOTIDE SEQUENCE [LARGE SCALE GENOMIC DNA]</scope>
    <source>
        <strain evidence="2 3">BRFM 1820</strain>
    </source>
</reference>
<feature type="compositionally biased region" description="Basic residues" evidence="1">
    <location>
        <begin position="125"/>
        <end position="140"/>
    </location>
</feature>